<protein>
    <submittedName>
        <fullName evidence="1">Uncharacterized protein</fullName>
    </submittedName>
</protein>
<dbReference type="Proteomes" id="UP000633418">
    <property type="component" value="Chromosome"/>
</dbReference>
<proteinExistence type="predicted"/>
<keyword evidence="2" id="KW-1185">Reference proteome</keyword>
<reference evidence="1 2" key="2">
    <citation type="journal article" date="2021" name="Microorganisms">
        <title>The Ever-Expanding Pseudomonas Genus: Description of 43 New Species and Partition of the Pseudomonas putida Group.</title>
        <authorList>
            <person name="Girard L."/>
            <person name="Lood C."/>
            <person name="Hofte M."/>
            <person name="Vandamme P."/>
            <person name="Rokni-Zadeh H."/>
            <person name="van Noort V."/>
            <person name="Lavigne R."/>
            <person name="De Mot R."/>
        </authorList>
    </citation>
    <scope>NUCLEOTIDE SEQUENCE [LARGE SCALE GENOMIC DNA]</scope>
    <source>
        <strain evidence="1 2">RW9S1A</strain>
    </source>
</reference>
<reference evidence="1 2" key="1">
    <citation type="journal article" date="2020" name="Microorganisms">
        <title>Reliable Identification of Environmental Pseudomonas Isolates Using the rpoD Gene.</title>
        <authorList>
            <consortium name="The Broad Institute Genome Sequencing Platform"/>
            <person name="Girard L."/>
            <person name="Lood C."/>
            <person name="Rokni-Zadeh H."/>
            <person name="van Noort V."/>
            <person name="Lavigne R."/>
            <person name="De Mot R."/>
        </authorList>
    </citation>
    <scope>NUCLEOTIDE SEQUENCE [LARGE SCALE GENOMIC DNA]</scope>
    <source>
        <strain evidence="1 2">RW9S1A</strain>
    </source>
</reference>
<name>A0A9E6PZL6_9PSED</name>
<dbReference type="KEGG" id="pxn:HU772_004215"/>
<gene>
    <name evidence="1" type="ORF">HU772_004215</name>
</gene>
<sequence>MSNDKNDNQSGISFNQLVSFAESDEGYIKHTDALAAFENGKLESFWKYKELELLDEGVANRFRLPIIVNEKPAMYLVSETGKPSIFFQTDNNQLNRAISREDVLHLSGNKPPFTIKKIGALSSPKKLVIDIEKNAEFSAKSNGDLSLNWKDHDIKFSVESGGNVSDGHLYQSIFRNFEIHNDSLPRLPSDALPKDVTFQAYADAVNPDQILAFVSPTLLPPPSVNNLLLVGEGAGLNFPGPYTTPLGASVIINKDVPSPEKLCTAIPQLLMPGQKFNTQQKVVQGPAVRVGVFEPIGGKSQPGKHEPSGLPYYPLFVLPPGAQVDLGLFPEGTGAWELEAGAKGKIENNSYSSPSPSRDEFFIYETATARYNSSTYETAFLTTTSSALSFSIDITDNALKLVPEFELYPDDILTWKIIHGGGSINEEGVFFPPAKGGSSFSVAKLTLEFQAKGRITDNARMVEGQSDLYVLEGFYVLPVPLLSAAEAYDLLTAEKQNQKILDKNS</sequence>
<dbReference type="EMBL" id="CP077095">
    <property type="protein sequence ID" value="QXI39296.1"/>
    <property type="molecule type" value="Genomic_DNA"/>
</dbReference>
<evidence type="ECO:0000313" key="2">
    <source>
        <dbReference type="Proteomes" id="UP000633418"/>
    </source>
</evidence>
<dbReference type="RefSeq" id="WP_186660187.1">
    <property type="nucleotide sequence ID" value="NZ_CP077095.1"/>
</dbReference>
<accession>A0A9E6PZL6</accession>
<organism evidence="1 2">
    <name type="scientific">Pseudomonas xantholysinigenes</name>
    <dbReference type="NCBI Taxonomy" id="2745490"/>
    <lineage>
        <taxon>Bacteria</taxon>
        <taxon>Pseudomonadati</taxon>
        <taxon>Pseudomonadota</taxon>
        <taxon>Gammaproteobacteria</taxon>
        <taxon>Pseudomonadales</taxon>
        <taxon>Pseudomonadaceae</taxon>
        <taxon>Pseudomonas</taxon>
    </lineage>
</organism>
<evidence type="ECO:0000313" key="1">
    <source>
        <dbReference type="EMBL" id="QXI39296.1"/>
    </source>
</evidence>
<dbReference type="AlphaFoldDB" id="A0A9E6PZL6"/>